<dbReference type="InterPro" id="IPR006015">
    <property type="entry name" value="Universal_stress_UspA"/>
</dbReference>
<name>A0A7H0I690_9ACTN</name>
<dbReference type="RefSeq" id="WP_187745348.1">
    <property type="nucleotide sequence ID" value="NZ_CP060828.1"/>
</dbReference>
<accession>A0A7H0I690</accession>
<dbReference type="PANTHER" id="PTHR46553:SF3">
    <property type="entry name" value="ADENINE NUCLEOTIDE ALPHA HYDROLASES-LIKE SUPERFAMILY PROTEIN"/>
    <property type="match status" value="1"/>
</dbReference>
<dbReference type="Pfam" id="PF00582">
    <property type="entry name" value="Usp"/>
    <property type="match status" value="1"/>
</dbReference>
<comment type="similarity">
    <text evidence="1">Belongs to the universal stress protein A family.</text>
</comment>
<dbReference type="InterPro" id="IPR014729">
    <property type="entry name" value="Rossmann-like_a/b/a_fold"/>
</dbReference>
<dbReference type="SUPFAM" id="SSF52402">
    <property type="entry name" value="Adenine nucleotide alpha hydrolases-like"/>
    <property type="match status" value="1"/>
</dbReference>
<dbReference type="KEGG" id="sroi:IAG44_01675"/>
<evidence type="ECO:0000256" key="1">
    <source>
        <dbReference type="ARBA" id="ARBA00008791"/>
    </source>
</evidence>
<dbReference type="InterPro" id="IPR006016">
    <property type="entry name" value="UspA"/>
</dbReference>
<dbReference type="CDD" id="cd00293">
    <property type="entry name" value="USP-like"/>
    <property type="match status" value="1"/>
</dbReference>
<dbReference type="PRINTS" id="PR01438">
    <property type="entry name" value="UNVRSLSTRESS"/>
</dbReference>
<reference evidence="3 4" key="1">
    <citation type="submission" date="2020-08" db="EMBL/GenBank/DDBJ databases">
        <title>A novel species.</title>
        <authorList>
            <person name="Gao J."/>
        </authorList>
    </citation>
    <scope>NUCLEOTIDE SEQUENCE [LARGE SCALE GENOMIC DNA]</scope>
    <source>
        <strain evidence="3 4">CRXT-G-22</strain>
    </source>
</reference>
<evidence type="ECO:0000313" key="4">
    <source>
        <dbReference type="Proteomes" id="UP000516052"/>
    </source>
</evidence>
<dbReference type="Proteomes" id="UP000516052">
    <property type="component" value="Chromosome"/>
</dbReference>
<dbReference type="AlphaFoldDB" id="A0A7H0I690"/>
<dbReference type="EMBL" id="CP060828">
    <property type="protein sequence ID" value="QNP68306.1"/>
    <property type="molecule type" value="Genomic_DNA"/>
</dbReference>
<keyword evidence="4" id="KW-1185">Reference proteome</keyword>
<feature type="domain" description="UspA" evidence="2">
    <location>
        <begin position="3"/>
        <end position="138"/>
    </location>
</feature>
<protein>
    <submittedName>
        <fullName evidence="3">Universal stress protein</fullName>
    </submittedName>
</protein>
<sequence length="142" mass="14691">MTDIVVGVDGSEASLAALRWAAGHARLLHARVVAVLAWEPAGLAPYAPVADRPTAAQQRAEAARVLEESLVKTLGERVDVAVRPVLVEGAPAQALLERARGAVLLAVGRSAHGCGELPAGGPVARECLRHARVPVVMVSAHP</sequence>
<evidence type="ECO:0000259" key="2">
    <source>
        <dbReference type="Pfam" id="PF00582"/>
    </source>
</evidence>
<evidence type="ECO:0000313" key="3">
    <source>
        <dbReference type="EMBL" id="QNP68306.1"/>
    </source>
</evidence>
<proteinExistence type="inferred from homology"/>
<gene>
    <name evidence="3" type="ORF">IAG44_01675</name>
</gene>
<dbReference type="PANTHER" id="PTHR46553">
    <property type="entry name" value="ADENINE NUCLEOTIDE ALPHA HYDROLASES-LIKE SUPERFAMILY PROTEIN"/>
    <property type="match status" value="1"/>
</dbReference>
<dbReference type="Gene3D" id="3.40.50.620">
    <property type="entry name" value="HUPs"/>
    <property type="match status" value="1"/>
</dbReference>
<organism evidence="3 4">
    <name type="scientific">Streptomyces roseirectus</name>
    <dbReference type="NCBI Taxonomy" id="2768066"/>
    <lineage>
        <taxon>Bacteria</taxon>
        <taxon>Bacillati</taxon>
        <taxon>Actinomycetota</taxon>
        <taxon>Actinomycetes</taxon>
        <taxon>Kitasatosporales</taxon>
        <taxon>Streptomycetaceae</taxon>
        <taxon>Streptomyces</taxon>
    </lineage>
</organism>